<keyword evidence="3" id="KW-1185">Reference proteome</keyword>
<feature type="compositionally biased region" description="Polar residues" evidence="1">
    <location>
        <begin position="619"/>
        <end position="629"/>
    </location>
</feature>
<feature type="compositionally biased region" description="Basic and acidic residues" evidence="1">
    <location>
        <begin position="932"/>
        <end position="948"/>
    </location>
</feature>
<feature type="compositionally biased region" description="Basic and acidic residues" evidence="1">
    <location>
        <begin position="1000"/>
        <end position="1011"/>
    </location>
</feature>
<proteinExistence type="predicted"/>
<feature type="compositionally biased region" description="Polar residues" evidence="1">
    <location>
        <begin position="1094"/>
        <end position="1103"/>
    </location>
</feature>
<sequence length="1601" mass="170994">MFGSRRHPRPPNLPLTAATVDPNAATAAAAVFKRHESNSTLSAAAAAAALRARPMTPTRVADVQTKRTLRRSASVASSSRTESPITQGRPNLQRRGSSGSMTERTFRSPSPHRPGGSGGHRQTQSLSHDAPPVPALPKDIGASPQTQHRKSKSLGMGTTPVRLASQRLGSEDAPSWFGAAKVGDPSNIRRTDPAMASPPSSPPQIPRQEQEMVSEIARPDSQASSINFSYPTRTRVGSPPVSPTEAPASVGSSARFSLPASAVEAGSAAQMSRTREQPARQALVASPRTRSTSNPAPDEILVYDPNSRRMVPRSELHPAHHEAPQQRTDSKRKKRTSQKAGSHLAAGTVSRLKGTAVDNSPATKNQSQITPAPVQERIHVPQPSVYVQDLEEPSVKAIISSPRLDAKRLEQHGPPPMTPSSPQVSKEATWQGVRRQPSVVREEAEPEEPKPNHISTSSLTQALDSVPTRPKTVSTPESRGSPFTQVMDAVPTRQKTYPNTELEVPSVEISKPTSPSPVRGGRSPVDTRRAQVAHERSHSNSPVRQAHFGPVQENLTVKHSPPPRSISPRKSALKHSSPSRGASPSSSEASVSGNHEPPVGRKKSVRVSFDDAKDAVSPSPDNRATSPLSASPPEAGRQRYFGLVKKDIPSLDDDEIMKPRPALPSFGSIRERKPRDAQPEEDAERPLVRPNAETTHASTGPSATGLLPSPSLGSSNDHALGGIFSQECDEGRTHTANISRLREPLPPVVTSVEGGGYISDTDSDSSLATTQSEHEPAEVSSRDFAPRQPLQTQFELSNGSASPQSIPTAVRQASVNSAPKQEVPHIAVIQPTPPAMAEDKSLREELFDVPGGFPEDESDQSVPQRPAPAMVEVPESRPAVQPSTQTISSAVHDTTDSESSIYSDACEDLSDIEGSGFLSLDAVVESPLRPDPSSRQHPKELHATEKPVEATPKLQTEISTATTAVETPHASPPASPPTESPQDEWEKVKAYWRSLSAEKRAQLEKEAREEAGVEADLDQVPSEPKPKKKKSIERRSSERKALALHMAQQVAVQHQREQEKAVTNPERSYMIKPGTKWTEEEAAIPTTMRKTLRSEPQQQSAPTQGPRLRKSLRSSSADTRRSDTRPADMSPARHPAPSAAAAASSASTESQRRAAASPPVTAVPTTLKRRGSSGSESSFKRSRPRSGSATGFRMTMRATSPPTDLPSKRFSMTSVSSKQSVEVPAPSTQMRRTLRDSSTEGRRSPSGMRMPSFGKKSGAKVTKNKSGNKFSSRFADSSDEDGGASGFQSRFEDSSDEDDIAPAPLPPLPKSKSAPNGVGVGRGSVASTALLEELEESEETPAVKANGTTKPAVSSPGGQPPLTVDTSLRRVRSGKGSILRTSQTAPALGAETASPVSGAAPSADGKRAATRRSSLMSVLRRKKHDSSSGGIARSSMDSPARRDTKLERNASQLKAAREQDVSPTVEEPPAAEGEPEPEPAVVQTPPPQRSPKLQKRMGIFGHSHSQSQQQPPPPRMQMPLDDDGPKRPSTSGNLGTRTLSGGIGGGNLGTGLVQHQLQQRTAFSTGAPSVDGSSVTGTADGGTPKKKKRFRGLRKMFRLDE</sequence>
<feature type="compositionally biased region" description="Polar residues" evidence="1">
    <location>
        <begin position="1564"/>
        <end position="1577"/>
    </location>
</feature>
<feature type="region of interest" description="Disordered" evidence="1">
    <location>
        <begin position="1564"/>
        <end position="1589"/>
    </location>
</feature>
<feature type="compositionally biased region" description="Basic and acidic residues" evidence="1">
    <location>
        <begin position="772"/>
        <end position="785"/>
    </location>
</feature>
<feature type="compositionally biased region" description="Low complexity" evidence="1">
    <location>
        <begin position="700"/>
        <end position="715"/>
    </location>
</feature>
<organism evidence="2 3">
    <name type="scientific">Podospora bellae-mahoneyi</name>
    <dbReference type="NCBI Taxonomy" id="2093777"/>
    <lineage>
        <taxon>Eukaryota</taxon>
        <taxon>Fungi</taxon>
        <taxon>Dikarya</taxon>
        <taxon>Ascomycota</taxon>
        <taxon>Pezizomycotina</taxon>
        <taxon>Sordariomycetes</taxon>
        <taxon>Sordariomycetidae</taxon>
        <taxon>Sordariales</taxon>
        <taxon>Podosporaceae</taxon>
        <taxon>Podospora</taxon>
    </lineage>
</organism>
<feature type="compositionally biased region" description="Polar residues" evidence="1">
    <location>
        <begin position="357"/>
        <end position="370"/>
    </location>
</feature>
<feature type="compositionally biased region" description="Polar residues" evidence="1">
    <location>
        <begin position="789"/>
        <end position="819"/>
    </location>
</feature>
<feature type="compositionally biased region" description="Polar residues" evidence="1">
    <location>
        <begin position="1210"/>
        <end position="1231"/>
    </location>
</feature>
<feature type="compositionally biased region" description="Polar residues" evidence="1">
    <location>
        <begin position="881"/>
        <end position="902"/>
    </location>
</feature>
<dbReference type="GeneID" id="87894778"/>
<feature type="region of interest" description="Disordered" evidence="1">
    <location>
        <begin position="1000"/>
        <end position="1547"/>
    </location>
</feature>
<feature type="compositionally biased region" description="Polar residues" evidence="1">
    <location>
        <begin position="1264"/>
        <end position="1275"/>
    </location>
</feature>
<feature type="compositionally biased region" description="Basic and acidic residues" evidence="1">
    <location>
        <begin position="312"/>
        <end position="324"/>
    </location>
</feature>
<feature type="compositionally biased region" description="Low complexity" evidence="1">
    <location>
        <begin position="1130"/>
        <end position="1177"/>
    </location>
</feature>
<dbReference type="RefSeq" id="XP_062738542.1">
    <property type="nucleotide sequence ID" value="XM_062875296.1"/>
</dbReference>
<feature type="compositionally biased region" description="Basic and acidic residues" evidence="1">
    <location>
        <begin position="440"/>
        <end position="451"/>
    </location>
</feature>
<feature type="compositionally biased region" description="Basic and acidic residues" evidence="1">
    <location>
        <begin position="1233"/>
        <end position="1243"/>
    </location>
</feature>
<feature type="compositionally biased region" description="Polar residues" evidence="1">
    <location>
        <begin position="453"/>
        <end position="463"/>
    </location>
</feature>
<feature type="compositionally biased region" description="Pro residues" evidence="1">
    <location>
        <begin position="970"/>
        <end position="979"/>
    </location>
</feature>
<feature type="compositionally biased region" description="Basic and acidic residues" evidence="1">
    <location>
        <begin position="525"/>
        <end position="538"/>
    </location>
</feature>
<feature type="compositionally biased region" description="Polar residues" evidence="1">
    <location>
        <begin position="221"/>
        <end position="232"/>
    </location>
</feature>
<feature type="compositionally biased region" description="Basic and acidic residues" evidence="1">
    <location>
        <begin position="1439"/>
        <end position="1448"/>
    </location>
</feature>
<feature type="region of interest" description="Disordered" evidence="1">
    <location>
        <begin position="848"/>
        <end position="907"/>
    </location>
</feature>
<evidence type="ECO:0000256" key="1">
    <source>
        <dbReference type="SAM" id="MobiDB-lite"/>
    </source>
</evidence>
<feature type="compositionally biased region" description="Low complexity" evidence="1">
    <location>
        <begin position="566"/>
        <end position="593"/>
    </location>
</feature>
<feature type="compositionally biased region" description="Polar residues" evidence="1">
    <location>
        <begin position="84"/>
        <end position="103"/>
    </location>
</feature>
<feature type="compositionally biased region" description="Low complexity" evidence="1">
    <location>
        <begin position="71"/>
        <end position="83"/>
    </location>
</feature>
<feature type="compositionally biased region" description="Basic and acidic residues" evidence="1">
    <location>
        <begin position="669"/>
        <end position="678"/>
    </location>
</feature>
<comment type="caution">
    <text evidence="2">The sequence shown here is derived from an EMBL/GenBank/DDBJ whole genome shotgun (WGS) entry which is preliminary data.</text>
</comment>
<feature type="compositionally biased region" description="Low complexity" evidence="1">
    <location>
        <begin position="1463"/>
        <end position="1472"/>
    </location>
</feature>
<reference evidence="2 3" key="1">
    <citation type="journal article" date="2023" name="bioRxiv">
        <title>High-quality genome assemblies of four members of thePodospora anserinaspecies complex.</title>
        <authorList>
            <person name="Ament-Velasquez S.L."/>
            <person name="Vogan A.A."/>
            <person name="Wallerman O."/>
            <person name="Hartmann F."/>
            <person name="Gautier V."/>
            <person name="Silar P."/>
            <person name="Giraud T."/>
            <person name="Johannesson H."/>
        </authorList>
    </citation>
    <scope>NUCLEOTIDE SEQUENCE [LARGE SCALE GENOMIC DNA]</scope>
    <source>
        <strain evidence="2 3">CBS 112042</strain>
    </source>
</reference>
<feature type="region of interest" description="Disordered" evidence="1">
    <location>
        <begin position="49"/>
        <end position="380"/>
    </location>
</feature>
<name>A0ABR0G1I7_9PEZI</name>
<feature type="region of interest" description="Disordered" evidence="1">
    <location>
        <begin position="407"/>
        <end position="833"/>
    </location>
</feature>
<gene>
    <name evidence="2" type="ORF">QC761_120140</name>
</gene>
<protein>
    <submittedName>
        <fullName evidence="2">Uncharacterized protein</fullName>
    </submittedName>
</protein>
<feature type="compositionally biased region" description="Polar residues" evidence="1">
    <location>
        <begin position="953"/>
        <end position="965"/>
    </location>
</feature>
<evidence type="ECO:0000313" key="2">
    <source>
        <dbReference type="EMBL" id="KAK4649567.1"/>
    </source>
</evidence>
<dbReference type="Proteomes" id="UP001322138">
    <property type="component" value="Unassembled WGS sequence"/>
</dbReference>
<dbReference type="EMBL" id="JAFFGZ010000001">
    <property type="protein sequence ID" value="KAK4649567.1"/>
    <property type="molecule type" value="Genomic_DNA"/>
</dbReference>
<accession>A0ABR0G1I7</accession>
<feature type="compositionally biased region" description="Polar residues" evidence="1">
    <location>
        <begin position="471"/>
        <end position="484"/>
    </location>
</feature>
<evidence type="ECO:0000313" key="3">
    <source>
        <dbReference type="Proteomes" id="UP001322138"/>
    </source>
</evidence>
<feature type="region of interest" description="Disordered" evidence="1">
    <location>
        <begin position="923"/>
        <end position="987"/>
    </location>
</feature>